<feature type="domain" description="Aspartate/ornithine carbamoyltransferase carbamoyl-P binding" evidence="4">
    <location>
        <begin position="34"/>
        <end position="172"/>
    </location>
</feature>
<dbReference type="InterPro" id="IPR036901">
    <property type="entry name" value="Asp/Orn_carbamoylTrfase_sf"/>
</dbReference>
<dbReference type="PRINTS" id="PR00101">
    <property type="entry name" value="ATCASE"/>
</dbReference>
<proteinExistence type="inferred from homology"/>
<dbReference type="GO" id="GO:0005829">
    <property type="term" value="C:cytosol"/>
    <property type="evidence" value="ECO:0007669"/>
    <property type="project" value="TreeGrafter"/>
</dbReference>
<dbReference type="InterPro" id="IPR006130">
    <property type="entry name" value="Asp/Orn_carbamoylTrfase"/>
</dbReference>
<dbReference type="PANTHER" id="PTHR45753">
    <property type="entry name" value="ORNITHINE CARBAMOYLTRANSFERASE, MITOCHONDRIAL"/>
    <property type="match status" value="1"/>
</dbReference>
<comment type="caution">
    <text evidence="5">The sequence shown here is derived from an EMBL/GenBank/DDBJ whole genome shotgun (WGS) entry which is preliminary data.</text>
</comment>
<dbReference type="GO" id="GO:0016597">
    <property type="term" value="F:amino acid binding"/>
    <property type="evidence" value="ECO:0007669"/>
    <property type="project" value="InterPro"/>
</dbReference>
<sequence>MTLAELPTAVGRRVTDPRPLAKDVSAEFDQMSGRTVVSALDMTTRELFDLFSVAARLQSGVTATDALHGTIVLTAFFEPSTRTRLSFESAAHRLGASVISIPDAEHTSVDKGESLADTGIMFDAYADIVVLRHFADSVIEDIRAHGMTTPLINGGNGRREHPTQAIADWYALVKWRPQLAERCTGGDRLSLGILGAPRRMRSLRSFLLMGARHFCTSVRDITIISDDPQPLDDEVAALLDQQRIEYRCTTEFAANAPEFDVIYQNSLGLEGHKYRELEPKYRVDSSTALKPGAVVMHPLARHDELGTDLDDTPHNLYFDQAAGAVFVRQALLLAISGRRDALGNEI</sequence>
<dbReference type="GO" id="GO:0044205">
    <property type="term" value="P:'de novo' UMP biosynthetic process"/>
    <property type="evidence" value="ECO:0007669"/>
    <property type="project" value="UniProtKB-UniPathway"/>
</dbReference>
<keyword evidence="1 2" id="KW-0808">Transferase</keyword>
<dbReference type="InterPro" id="IPR006131">
    <property type="entry name" value="Asp_carbamoyltransf_Asp/Orn-bd"/>
</dbReference>
<dbReference type="PROSITE" id="PS00097">
    <property type="entry name" value="CARBAMOYLTRANSFERASE"/>
    <property type="match status" value="1"/>
</dbReference>
<dbReference type="GO" id="GO:0006520">
    <property type="term" value="P:amino acid metabolic process"/>
    <property type="evidence" value="ECO:0007669"/>
    <property type="project" value="InterPro"/>
</dbReference>
<protein>
    <submittedName>
        <fullName evidence="5">Uncharacterized protein</fullName>
    </submittedName>
</protein>
<dbReference type="Pfam" id="PF00185">
    <property type="entry name" value="OTCace"/>
    <property type="match status" value="1"/>
</dbReference>
<dbReference type="UniPathway" id="UPA00070">
    <property type="reaction ID" value="UER00116"/>
</dbReference>
<dbReference type="GO" id="GO:0016743">
    <property type="term" value="F:carboxyl- or carbamoyltransferase activity"/>
    <property type="evidence" value="ECO:0007669"/>
    <property type="project" value="InterPro"/>
</dbReference>
<organism evidence="5 6">
    <name type="scientific">Mycobacterium talmoniae</name>
    <dbReference type="NCBI Taxonomy" id="1858794"/>
    <lineage>
        <taxon>Bacteria</taxon>
        <taxon>Bacillati</taxon>
        <taxon>Actinomycetota</taxon>
        <taxon>Actinomycetes</taxon>
        <taxon>Mycobacteriales</taxon>
        <taxon>Mycobacteriaceae</taxon>
        <taxon>Mycobacterium</taxon>
    </lineage>
</organism>
<gene>
    <name evidence="5" type="ORF">BKN37_03435</name>
</gene>
<evidence type="ECO:0000259" key="4">
    <source>
        <dbReference type="Pfam" id="PF02729"/>
    </source>
</evidence>
<dbReference type="AlphaFoldDB" id="A0A1S1NNT7"/>
<dbReference type="Proteomes" id="UP000179734">
    <property type="component" value="Unassembled WGS sequence"/>
</dbReference>
<evidence type="ECO:0000313" key="5">
    <source>
        <dbReference type="EMBL" id="OHV06020.1"/>
    </source>
</evidence>
<dbReference type="EMBL" id="MLQM01000009">
    <property type="protein sequence ID" value="OHV06020.1"/>
    <property type="molecule type" value="Genomic_DNA"/>
</dbReference>
<accession>A0A1S1NNT7</accession>
<dbReference type="PRINTS" id="PR00100">
    <property type="entry name" value="AOTCASE"/>
</dbReference>
<dbReference type="SUPFAM" id="SSF53671">
    <property type="entry name" value="Aspartate/ornithine carbamoyltransferase"/>
    <property type="match status" value="1"/>
</dbReference>
<name>A0A1S1NNT7_9MYCO</name>
<dbReference type="InterPro" id="IPR006132">
    <property type="entry name" value="Asp/Orn_carbamoyltranf_P-bd"/>
</dbReference>
<reference evidence="5 6" key="1">
    <citation type="submission" date="2016-10" db="EMBL/GenBank/DDBJ databases">
        <title>Genome sequence of Mycobacterium talmonii.</title>
        <authorList>
            <person name="Greninger A.L."/>
            <person name="Elliott B."/>
            <person name="Vasireddy S."/>
            <person name="Vasireddy R."/>
        </authorList>
    </citation>
    <scope>NUCLEOTIDE SEQUENCE [LARGE SCALE GENOMIC DNA]</scope>
    <source>
        <strain evidence="6">NE-TNMC-100812</strain>
    </source>
</reference>
<comment type="similarity">
    <text evidence="2">Belongs to the aspartate/ornithine carbamoyltransferase superfamily.</text>
</comment>
<dbReference type="Gene3D" id="3.40.50.1370">
    <property type="entry name" value="Aspartate/ornithine carbamoyltransferase"/>
    <property type="match status" value="2"/>
</dbReference>
<evidence type="ECO:0000256" key="1">
    <source>
        <dbReference type="ARBA" id="ARBA00022679"/>
    </source>
</evidence>
<dbReference type="RefSeq" id="WP_071021492.1">
    <property type="nucleotide sequence ID" value="NZ_MLQM01000009.1"/>
</dbReference>
<dbReference type="Pfam" id="PF02729">
    <property type="entry name" value="OTCace_N"/>
    <property type="match status" value="1"/>
</dbReference>
<evidence type="ECO:0000313" key="6">
    <source>
        <dbReference type="Proteomes" id="UP000179734"/>
    </source>
</evidence>
<feature type="domain" description="Aspartate/ornithine carbamoyltransferase Asp/Orn-binding" evidence="3">
    <location>
        <begin position="236"/>
        <end position="334"/>
    </location>
</feature>
<dbReference type="PANTHER" id="PTHR45753:SF6">
    <property type="entry name" value="ASPARTATE CARBAMOYLTRANSFERASE"/>
    <property type="match status" value="1"/>
</dbReference>
<keyword evidence="6" id="KW-1185">Reference proteome</keyword>
<evidence type="ECO:0000256" key="2">
    <source>
        <dbReference type="RuleBase" id="RU003634"/>
    </source>
</evidence>
<evidence type="ECO:0000259" key="3">
    <source>
        <dbReference type="Pfam" id="PF00185"/>
    </source>
</evidence>